<gene>
    <name evidence="2" type="ORF">QCA50_008759</name>
</gene>
<evidence type="ECO:0000256" key="1">
    <source>
        <dbReference type="SAM" id="MobiDB-lite"/>
    </source>
</evidence>
<accession>A0AAW0G4X5</accession>
<dbReference type="EMBL" id="JASBNA010000011">
    <property type="protein sequence ID" value="KAK7688386.1"/>
    <property type="molecule type" value="Genomic_DNA"/>
</dbReference>
<reference evidence="2 3" key="1">
    <citation type="submission" date="2022-09" db="EMBL/GenBank/DDBJ databases">
        <authorList>
            <person name="Palmer J.M."/>
        </authorList>
    </citation>
    <scope>NUCLEOTIDE SEQUENCE [LARGE SCALE GENOMIC DNA]</scope>
    <source>
        <strain evidence="2 3">DSM 7382</strain>
    </source>
</reference>
<feature type="region of interest" description="Disordered" evidence="1">
    <location>
        <begin position="209"/>
        <end position="238"/>
    </location>
</feature>
<keyword evidence="3" id="KW-1185">Reference proteome</keyword>
<name>A0AAW0G4X5_9APHY</name>
<dbReference type="AlphaFoldDB" id="A0AAW0G4X5"/>
<protein>
    <submittedName>
        <fullName evidence="2">Uncharacterized protein</fullName>
    </submittedName>
</protein>
<evidence type="ECO:0000313" key="2">
    <source>
        <dbReference type="EMBL" id="KAK7688386.1"/>
    </source>
</evidence>
<proteinExistence type="predicted"/>
<comment type="caution">
    <text evidence="2">The sequence shown here is derived from an EMBL/GenBank/DDBJ whole genome shotgun (WGS) entry which is preliminary data.</text>
</comment>
<dbReference type="Proteomes" id="UP001385951">
    <property type="component" value="Unassembled WGS sequence"/>
</dbReference>
<evidence type="ECO:0000313" key="3">
    <source>
        <dbReference type="Proteomes" id="UP001385951"/>
    </source>
</evidence>
<sequence length="260" mass="28967">MSNSPQTINCVPFRPNAPRYPAITQIIHIVKPRKMQGPILLTSADPMHEIALTNWIAMPLHNCISFTTATIFYGQQVSDSVTDTDATTELSLRRAVLGAFLRMNSEARAIKARHHDIQRLIRYIFIWYTPHGGPVLPDTFAASTIPTWPEIDEILIKTAIHISVITPASDRGAMRFFSGLTHREVSPDAVRKAVPGLYPNFRVFQHVQKQNREKSDEAEDTPMSVDSPGLGSGEGFSFLEPLLLPSSESLSVPFEDSMEN</sequence>
<organism evidence="2 3">
    <name type="scientific">Cerrena zonata</name>
    <dbReference type="NCBI Taxonomy" id="2478898"/>
    <lineage>
        <taxon>Eukaryota</taxon>
        <taxon>Fungi</taxon>
        <taxon>Dikarya</taxon>
        <taxon>Basidiomycota</taxon>
        <taxon>Agaricomycotina</taxon>
        <taxon>Agaricomycetes</taxon>
        <taxon>Polyporales</taxon>
        <taxon>Cerrenaceae</taxon>
        <taxon>Cerrena</taxon>
    </lineage>
</organism>